<dbReference type="Gene3D" id="1.10.520.40">
    <property type="entry name" value="CRISPR-associated protein Cse2"/>
    <property type="match status" value="1"/>
</dbReference>
<dbReference type="InterPro" id="IPR038287">
    <property type="entry name" value="Cse2_sf"/>
</dbReference>
<dbReference type="RefSeq" id="WP_386255079.1">
    <property type="nucleotide sequence ID" value="NZ_JBHTRV010000050.1"/>
</dbReference>
<organism evidence="1 2">
    <name type="scientific">Streptomyces wedmorensis</name>
    <dbReference type="NCBI Taxonomy" id="43759"/>
    <lineage>
        <taxon>Bacteria</taxon>
        <taxon>Bacillati</taxon>
        <taxon>Actinomycetota</taxon>
        <taxon>Actinomycetes</taxon>
        <taxon>Kitasatosporales</taxon>
        <taxon>Streptomycetaceae</taxon>
        <taxon>Streptomyces</taxon>
    </lineage>
</organism>
<proteinExistence type="predicted"/>
<dbReference type="InterPro" id="IPR013382">
    <property type="entry name" value="CRISPR-assoc_prot_Cse2"/>
</dbReference>
<sequence length="205" mass="22561">MTTTTPAVDSGQEPGRSSFMRVVRTACASPAGRADLRRGLNIVLADLEHPTGESGESRWPLYNHLMASGYRPPATAAAEIPHLLVAALYAIHDAPNPRTAETSAPPPYAPFKPWHNLGWSFATVCHRGVMTRDNAAGALGYLAELDQTTLMREIPPVVGRLRSAQVRIAWPLLLADFLRWPQHPAQVRLDWARSFHNTNSEETPK</sequence>
<comment type="caution">
    <text evidence="1">The sequence shown here is derived from an EMBL/GenBank/DDBJ whole genome shotgun (WGS) entry which is preliminary data.</text>
</comment>
<protein>
    <submittedName>
        <fullName evidence="1">Type I-E CRISPR-associated protein Cse2/CasB</fullName>
    </submittedName>
</protein>
<evidence type="ECO:0000313" key="1">
    <source>
        <dbReference type="EMBL" id="MFE5985393.1"/>
    </source>
</evidence>
<name>A0ABW6J641_STRWE</name>
<dbReference type="Pfam" id="PF09485">
    <property type="entry name" value="CRISPR_Cse2"/>
    <property type="match status" value="1"/>
</dbReference>
<accession>A0ABW6J641</accession>
<dbReference type="NCBIfam" id="TIGR02548">
    <property type="entry name" value="casB_cse2"/>
    <property type="match status" value="1"/>
</dbReference>
<evidence type="ECO:0000313" key="2">
    <source>
        <dbReference type="Proteomes" id="UP001600424"/>
    </source>
</evidence>
<dbReference type="EMBL" id="JBHTRV010000050">
    <property type="protein sequence ID" value="MFE5985393.1"/>
    <property type="molecule type" value="Genomic_DNA"/>
</dbReference>
<gene>
    <name evidence="1" type="primary">casB</name>
    <name evidence="1" type="synonym">cse2</name>
    <name evidence="1" type="ORF">ACFQ63_37570</name>
</gene>
<keyword evidence="2" id="KW-1185">Reference proteome</keyword>
<dbReference type="Proteomes" id="UP001600424">
    <property type="component" value="Unassembled WGS sequence"/>
</dbReference>
<reference evidence="1 2" key="1">
    <citation type="submission" date="2024-09" db="EMBL/GenBank/DDBJ databases">
        <title>The Natural Products Discovery Center: Release of the First 8490 Sequenced Strains for Exploring Actinobacteria Biosynthetic Diversity.</title>
        <authorList>
            <person name="Kalkreuter E."/>
            <person name="Kautsar S.A."/>
            <person name="Yang D."/>
            <person name="Bader C.D."/>
            <person name="Teijaro C.N."/>
            <person name="Fluegel L."/>
            <person name="Davis C.M."/>
            <person name="Simpson J.R."/>
            <person name="Lauterbach L."/>
            <person name="Steele A.D."/>
            <person name="Gui C."/>
            <person name="Meng S."/>
            <person name="Li G."/>
            <person name="Viehrig K."/>
            <person name="Ye F."/>
            <person name="Su P."/>
            <person name="Kiefer A.F."/>
            <person name="Nichols A."/>
            <person name="Cepeda A.J."/>
            <person name="Yan W."/>
            <person name="Fan B."/>
            <person name="Jiang Y."/>
            <person name="Adhikari A."/>
            <person name="Zheng C.-J."/>
            <person name="Schuster L."/>
            <person name="Cowan T.M."/>
            <person name="Smanski M.J."/>
            <person name="Chevrette M.G."/>
            <person name="De Carvalho L.P.S."/>
            <person name="Shen B."/>
        </authorList>
    </citation>
    <scope>NUCLEOTIDE SEQUENCE [LARGE SCALE GENOMIC DNA]</scope>
    <source>
        <strain evidence="1 2">NPDC056472</strain>
    </source>
</reference>